<sequence length="148" mass="16105">MKESPVVTAVTRISAPVEDVWRVVVAFDQYAQWHPVLSLDAKPDQVVVGAEVPGRLSGGDTAEQDVTMRIVDLEAPHRLVWEGGSLDAILGRHSFVLTPQPDGTTEFTDSEEFFGAAAAELIPTLDQLRKEYSRYGAALQTRVKGLSG</sequence>
<protein>
    <recommendedName>
        <fullName evidence="3">Polyketide cyclase</fullName>
    </recommendedName>
</protein>
<proteinExistence type="predicted"/>
<evidence type="ECO:0000313" key="1">
    <source>
        <dbReference type="EMBL" id="GAX58183.1"/>
    </source>
</evidence>
<organism evidence="1 2">
    <name type="scientific">Streptomyces olivochromogenes</name>
    <dbReference type="NCBI Taxonomy" id="1963"/>
    <lineage>
        <taxon>Bacteria</taxon>
        <taxon>Bacillati</taxon>
        <taxon>Actinomycetota</taxon>
        <taxon>Actinomycetes</taxon>
        <taxon>Kitasatosporales</taxon>
        <taxon>Streptomycetaceae</taxon>
        <taxon>Streptomyces</taxon>
    </lineage>
</organism>
<dbReference type="AlphaFoldDB" id="A0A250VVD7"/>
<reference evidence="2" key="1">
    <citation type="submission" date="2017-05" db="EMBL/GenBank/DDBJ databases">
        <title>Streptomyces olivochromogenes NBRC 3561 whole genome shotgun sequence.</title>
        <authorList>
            <person name="Dohra H."/>
            <person name="Kodani S."/>
        </authorList>
    </citation>
    <scope>NUCLEOTIDE SEQUENCE [LARGE SCALE GENOMIC DNA]</scope>
    <source>
        <strain evidence="2">NBRC 3561</strain>
    </source>
</reference>
<dbReference type="EMBL" id="BDQI01000047">
    <property type="protein sequence ID" value="GAX58183.1"/>
    <property type="molecule type" value="Genomic_DNA"/>
</dbReference>
<dbReference type="RefSeq" id="WP_159064511.1">
    <property type="nucleotide sequence ID" value="NZ_BDQI01000047.1"/>
</dbReference>
<dbReference type="Pfam" id="PF10604">
    <property type="entry name" value="Polyketide_cyc2"/>
    <property type="match status" value="1"/>
</dbReference>
<evidence type="ECO:0008006" key="3">
    <source>
        <dbReference type="Google" id="ProtNLM"/>
    </source>
</evidence>
<dbReference type="InterPro" id="IPR023393">
    <property type="entry name" value="START-like_dom_sf"/>
</dbReference>
<dbReference type="Proteomes" id="UP000217446">
    <property type="component" value="Unassembled WGS sequence"/>
</dbReference>
<gene>
    <name evidence="1" type="ORF">SO3561_09754</name>
</gene>
<accession>A0A250VVD7</accession>
<keyword evidence="2" id="KW-1185">Reference proteome</keyword>
<dbReference type="CDD" id="cd07822">
    <property type="entry name" value="SRPBCC_4"/>
    <property type="match status" value="1"/>
</dbReference>
<evidence type="ECO:0000313" key="2">
    <source>
        <dbReference type="Proteomes" id="UP000217446"/>
    </source>
</evidence>
<dbReference type="PANTHER" id="PTHR36166:SF1">
    <property type="entry name" value="SRPBCC DOMAIN-CONTAINING PROTEIN"/>
    <property type="match status" value="1"/>
</dbReference>
<dbReference type="STRING" id="1963.AQJ27_39725"/>
<comment type="caution">
    <text evidence="1">The sequence shown here is derived from an EMBL/GenBank/DDBJ whole genome shotgun (WGS) entry which is preliminary data.</text>
</comment>
<dbReference type="PANTHER" id="PTHR36166">
    <property type="entry name" value="CHROMOSOME 9, WHOLE GENOME SHOTGUN SEQUENCE"/>
    <property type="match status" value="1"/>
</dbReference>
<dbReference type="SUPFAM" id="SSF55961">
    <property type="entry name" value="Bet v1-like"/>
    <property type="match status" value="1"/>
</dbReference>
<dbReference type="Gene3D" id="3.30.530.20">
    <property type="match status" value="1"/>
</dbReference>
<dbReference type="InterPro" id="IPR019587">
    <property type="entry name" value="Polyketide_cyclase/dehydratase"/>
</dbReference>
<name>A0A250VVD7_STROL</name>